<evidence type="ECO:0000313" key="2">
    <source>
        <dbReference type="Proteomes" id="UP001519460"/>
    </source>
</evidence>
<accession>A0ABD0LMV6</accession>
<proteinExistence type="predicted"/>
<name>A0ABD0LMV6_9CAEN</name>
<organism evidence="1 2">
    <name type="scientific">Batillaria attramentaria</name>
    <dbReference type="NCBI Taxonomy" id="370345"/>
    <lineage>
        <taxon>Eukaryota</taxon>
        <taxon>Metazoa</taxon>
        <taxon>Spiralia</taxon>
        <taxon>Lophotrochozoa</taxon>
        <taxon>Mollusca</taxon>
        <taxon>Gastropoda</taxon>
        <taxon>Caenogastropoda</taxon>
        <taxon>Sorbeoconcha</taxon>
        <taxon>Cerithioidea</taxon>
        <taxon>Batillariidae</taxon>
        <taxon>Batillaria</taxon>
    </lineage>
</organism>
<dbReference type="EMBL" id="JACVVK020000034">
    <property type="protein sequence ID" value="KAK7500912.1"/>
    <property type="molecule type" value="Genomic_DNA"/>
</dbReference>
<dbReference type="AlphaFoldDB" id="A0ABD0LMV6"/>
<keyword evidence="2" id="KW-1185">Reference proteome</keyword>
<sequence>MFPRPTYRETCVYSLALEVMAKCWKIAINVIVGRFSQPAPIFKARPLSERHHRTITSPEAVHIASNAASERFSAVAIGTFTSCRCSLSVTRGSR</sequence>
<protein>
    <submittedName>
        <fullName evidence="1">Uncharacterized protein</fullName>
    </submittedName>
</protein>
<comment type="caution">
    <text evidence="1">The sequence shown here is derived from an EMBL/GenBank/DDBJ whole genome shotgun (WGS) entry which is preliminary data.</text>
</comment>
<reference evidence="1 2" key="1">
    <citation type="journal article" date="2023" name="Sci. Data">
        <title>Genome assembly of the Korean intertidal mud-creeper Batillaria attramentaria.</title>
        <authorList>
            <person name="Patra A.K."/>
            <person name="Ho P.T."/>
            <person name="Jun S."/>
            <person name="Lee S.J."/>
            <person name="Kim Y."/>
            <person name="Won Y.J."/>
        </authorList>
    </citation>
    <scope>NUCLEOTIDE SEQUENCE [LARGE SCALE GENOMIC DNA]</scope>
    <source>
        <strain evidence="1">Wonlab-2016</strain>
    </source>
</reference>
<dbReference type="Proteomes" id="UP001519460">
    <property type="component" value="Unassembled WGS sequence"/>
</dbReference>
<gene>
    <name evidence="1" type="ORF">BaRGS_00007792</name>
</gene>
<evidence type="ECO:0000313" key="1">
    <source>
        <dbReference type="EMBL" id="KAK7500912.1"/>
    </source>
</evidence>